<evidence type="ECO:0000313" key="2">
    <source>
        <dbReference type="EMBL" id="NJC04471.1"/>
    </source>
</evidence>
<dbReference type="EMBL" id="JAATJC010000001">
    <property type="protein sequence ID" value="NJC04471.1"/>
    <property type="molecule type" value="Genomic_DNA"/>
</dbReference>
<feature type="transmembrane region" description="Helical" evidence="1">
    <location>
        <begin position="151"/>
        <end position="169"/>
    </location>
</feature>
<sequence>MIRPSMSDFEFLFALYGLMLGLSIAEVLSGLARSIEERLQSRPTLRIGWLCPLLAVFVLLDLLSFWSAAWTVRPVVRVSGESLMLVTAFAGAYYLAARLVFPRDLSQLADLDEHFFRVRRIVVGILLALLVVQMTYYASVPAIRPRLVAPASLGMTLLLAALLVAAMIVRSRRWATIVLAALVLRYVAAYLIF</sequence>
<protein>
    <submittedName>
        <fullName evidence="2">Uncharacterized protein</fullName>
    </submittedName>
</protein>
<keyword evidence="3" id="KW-1185">Reference proteome</keyword>
<evidence type="ECO:0000256" key="1">
    <source>
        <dbReference type="SAM" id="Phobius"/>
    </source>
</evidence>
<feature type="transmembrane region" description="Helical" evidence="1">
    <location>
        <begin position="121"/>
        <end position="139"/>
    </location>
</feature>
<feature type="transmembrane region" description="Helical" evidence="1">
    <location>
        <begin position="12"/>
        <end position="35"/>
    </location>
</feature>
<dbReference type="Proteomes" id="UP000558192">
    <property type="component" value="Unassembled WGS sequence"/>
</dbReference>
<reference evidence="2 3" key="1">
    <citation type="submission" date="2020-03" db="EMBL/GenBank/DDBJ databases">
        <title>Genomic Encyclopedia of Type Strains, Phase IV (KMG-IV): sequencing the most valuable type-strain genomes for metagenomic binning, comparative biology and taxonomic classification.</title>
        <authorList>
            <person name="Goeker M."/>
        </authorList>
    </citation>
    <scope>NUCLEOTIDE SEQUENCE [LARGE SCALE GENOMIC DNA]</scope>
    <source>
        <strain evidence="2 3">DSM 16846</strain>
    </source>
</reference>
<feature type="transmembrane region" description="Helical" evidence="1">
    <location>
        <begin position="174"/>
        <end position="192"/>
    </location>
</feature>
<keyword evidence="1" id="KW-1133">Transmembrane helix</keyword>
<dbReference type="AlphaFoldDB" id="A0A7X5Y3G4"/>
<feature type="transmembrane region" description="Helical" evidence="1">
    <location>
        <begin position="47"/>
        <end position="70"/>
    </location>
</feature>
<keyword evidence="1" id="KW-0812">Transmembrane</keyword>
<feature type="transmembrane region" description="Helical" evidence="1">
    <location>
        <begin position="82"/>
        <end position="101"/>
    </location>
</feature>
<gene>
    <name evidence="2" type="ORF">GGQ97_000264</name>
</gene>
<accession>A0A7X5Y3G4</accession>
<name>A0A7X5Y3G4_9SPHN</name>
<evidence type="ECO:0000313" key="3">
    <source>
        <dbReference type="Proteomes" id="UP000558192"/>
    </source>
</evidence>
<keyword evidence="1" id="KW-0472">Membrane</keyword>
<comment type="caution">
    <text evidence="2">The sequence shown here is derived from an EMBL/GenBank/DDBJ whole genome shotgun (WGS) entry which is preliminary data.</text>
</comment>
<organism evidence="2 3">
    <name type="scientific">Sphingomonas kaistensis</name>
    <dbReference type="NCBI Taxonomy" id="298708"/>
    <lineage>
        <taxon>Bacteria</taxon>
        <taxon>Pseudomonadati</taxon>
        <taxon>Pseudomonadota</taxon>
        <taxon>Alphaproteobacteria</taxon>
        <taxon>Sphingomonadales</taxon>
        <taxon>Sphingomonadaceae</taxon>
        <taxon>Sphingomonas</taxon>
    </lineage>
</organism>
<proteinExistence type="predicted"/>
<dbReference type="RefSeq" id="WP_245197799.1">
    <property type="nucleotide sequence ID" value="NZ_JAATJC010000001.1"/>
</dbReference>